<protein>
    <submittedName>
        <fullName evidence="3">AARP2CN (NUC121) domain-containing protein</fullName>
    </submittedName>
</protein>
<dbReference type="PANTHER" id="PTHR12858:SF2">
    <property type="entry name" value="RIBOSOME BIOGENESIS PROTEIN BMS1 HOMOLOG"/>
    <property type="match status" value="1"/>
</dbReference>
<name>A0ABQ7JAX4_9APIC</name>
<dbReference type="InterPro" id="IPR007034">
    <property type="entry name" value="BMS1_TSR1_C"/>
</dbReference>
<gene>
    <name evidence="3" type="ORF">IE077_002435</name>
</gene>
<keyword evidence="4" id="KW-1185">Reference proteome</keyword>
<feature type="region of interest" description="Disordered" evidence="1">
    <location>
        <begin position="858"/>
        <end position="882"/>
    </location>
</feature>
<dbReference type="InterPro" id="IPR039761">
    <property type="entry name" value="Bms1/Tsr1"/>
</dbReference>
<sequence length="915" mass="102491">ILNLARFLAVQKFEVLSWRSSHPYFLALRVENDSASSETPQELDAPSSSLQKEEMDMLTDTLPSVDAYFYGYLKGARIRKHQPIHIPGAGDFLVDSIVEFSDPCAPPLPRDLLKKDASYLTRTTKGSRQMRSLKDNQRAIYAPSCDVGNVQFDADAVYIHLPNAMVNFTKPEDLLLTEKALIVPSRTKKSTEEDTSSSVDSLEASESEKSLLSEDESSSSDEEETLATTEASPVMTEAISMVRRLQEADMQIEKTLSYQTLQLLPTSTALLEIPSANETAAMAAASSLLTEADEGLNLTALSSRSTAVSILSERDLDSPMAPSPSLISPPLISLPLISPPLTLSPLSLKARIYQRAALSARRSFPLPPTSVSALELFPEEGVVQDEDISFTTTLAASEAVHGFQDDTFDENSLSLYGQCSLSDPLLDAVDTPCISYQTLLEADLSPYGHPLELNEALQDSTFLTEMKEAFFITGGWNSASEGEESDIENDEKVDKTEKIGVSSSLSNFNKEEVEALSSAEMGVAIGRYIRIGVRGIPKDWFLQMNLSQRPVLVGGLLPGETHFGFQHLRIQKHRWAPKILKTNDPMIFSVGWRRFQSLPVFFMDERNEKRQRMLKYTPEHMHCKAAIYGPIIPPNTGILAVKSFQLVPHFRISGIGVVLESAASLKIMKKLKLVGEPKKIYKNTAFIKGMFNSDLEVSKFIGAKIQTVSGIRGQIKKAAATDGSFRCTFEDKILLSDIVLCKSWVRVELHKFYNALLDVKDWRVMRSTAEIRNLHQLPIQHKPDSEYGPKPERLPKRFNPLQIPVSLLKALPFASKPKVTLAKKKKQDDLTKDITMKMNPYEKKVAFLFQKLQTLRNSRRSQREENAKKHAVHAQKQTQAIENSRLHKQKEIRKERYIKVGKRETAMRKRLRLED</sequence>
<accession>A0ABQ7JAX4</accession>
<dbReference type="InterPro" id="IPR012948">
    <property type="entry name" value="AARP2CN"/>
</dbReference>
<dbReference type="EMBL" id="JADAQX010000231">
    <property type="protein sequence ID" value="KAF8821131.1"/>
    <property type="molecule type" value="Genomic_DNA"/>
</dbReference>
<evidence type="ECO:0000313" key="4">
    <source>
        <dbReference type="Proteomes" id="UP000823046"/>
    </source>
</evidence>
<dbReference type="PANTHER" id="PTHR12858">
    <property type="entry name" value="RIBOSOME BIOGENESIS PROTEIN"/>
    <property type="match status" value="1"/>
</dbReference>
<evidence type="ECO:0000259" key="2">
    <source>
        <dbReference type="PROSITE" id="PS50024"/>
    </source>
</evidence>
<dbReference type="SMART" id="SM00785">
    <property type="entry name" value="AARP2CN"/>
    <property type="match status" value="1"/>
</dbReference>
<dbReference type="Pfam" id="PF04950">
    <property type="entry name" value="RIBIOP_C"/>
    <property type="match status" value="1"/>
</dbReference>
<feature type="compositionally biased region" description="Acidic residues" evidence="1">
    <location>
        <begin position="213"/>
        <end position="225"/>
    </location>
</feature>
<proteinExistence type="predicted"/>
<feature type="domain" description="SEA" evidence="2">
    <location>
        <begin position="20"/>
        <end position="145"/>
    </location>
</feature>
<dbReference type="PROSITE" id="PS50024">
    <property type="entry name" value="SEA"/>
    <property type="match status" value="1"/>
</dbReference>
<feature type="non-terminal residue" evidence="3">
    <location>
        <position position="1"/>
    </location>
</feature>
<comment type="caution">
    <text evidence="3">The sequence shown here is derived from an EMBL/GenBank/DDBJ whole genome shotgun (WGS) entry which is preliminary data.</text>
</comment>
<reference evidence="3 4" key="1">
    <citation type="journal article" date="2020" name="bioRxiv">
        <title>Metabolic contributions of an alphaproteobacterial endosymbiont in the apicomplexan Cardiosporidium cionae.</title>
        <authorList>
            <person name="Hunter E.S."/>
            <person name="Paight C.J."/>
            <person name="Lane C.E."/>
        </authorList>
    </citation>
    <scope>NUCLEOTIDE SEQUENCE [LARGE SCALE GENOMIC DNA]</scope>
    <source>
        <strain evidence="3">ESH_2018</strain>
    </source>
</reference>
<dbReference type="InterPro" id="IPR000082">
    <property type="entry name" value="SEA_dom"/>
</dbReference>
<evidence type="ECO:0000256" key="1">
    <source>
        <dbReference type="SAM" id="MobiDB-lite"/>
    </source>
</evidence>
<organism evidence="3 4">
    <name type="scientific">Cardiosporidium cionae</name>
    <dbReference type="NCBI Taxonomy" id="476202"/>
    <lineage>
        <taxon>Eukaryota</taxon>
        <taxon>Sar</taxon>
        <taxon>Alveolata</taxon>
        <taxon>Apicomplexa</taxon>
        <taxon>Aconoidasida</taxon>
        <taxon>Nephromycida</taxon>
        <taxon>Cardiosporidium</taxon>
    </lineage>
</organism>
<feature type="region of interest" description="Disordered" evidence="1">
    <location>
        <begin position="185"/>
        <end position="233"/>
    </location>
</feature>
<dbReference type="Proteomes" id="UP000823046">
    <property type="component" value="Unassembled WGS sequence"/>
</dbReference>
<dbReference type="Pfam" id="PF08142">
    <property type="entry name" value="AARP2CN"/>
    <property type="match status" value="1"/>
</dbReference>
<evidence type="ECO:0000313" key="3">
    <source>
        <dbReference type="EMBL" id="KAF8821131.1"/>
    </source>
</evidence>
<dbReference type="SMART" id="SM01362">
    <property type="entry name" value="DUF663"/>
    <property type="match status" value="1"/>
</dbReference>